<dbReference type="AlphaFoldDB" id="A0A0A9FH24"/>
<organism evidence="2">
    <name type="scientific">Arundo donax</name>
    <name type="common">Giant reed</name>
    <name type="synonym">Donax arundinaceus</name>
    <dbReference type="NCBI Taxonomy" id="35708"/>
    <lineage>
        <taxon>Eukaryota</taxon>
        <taxon>Viridiplantae</taxon>
        <taxon>Streptophyta</taxon>
        <taxon>Embryophyta</taxon>
        <taxon>Tracheophyta</taxon>
        <taxon>Spermatophyta</taxon>
        <taxon>Magnoliopsida</taxon>
        <taxon>Liliopsida</taxon>
        <taxon>Poales</taxon>
        <taxon>Poaceae</taxon>
        <taxon>PACMAD clade</taxon>
        <taxon>Arundinoideae</taxon>
        <taxon>Arundineae</taxon>
        <taxon>Arundo</taxon>
    </lineage>
</organism>
<reference evidence="2" key="2">
    <citation type="journal article" date="2015" name="Data Brief">
        <title>Shoot transcriptome of the giant reed, Arundo donax.</title>
        <authorList>
            <person name="Barrero R.A."/>
            <person name="Guerrero F.D."/>
            <person name="Moolhuijzen P."/>
            <person name="Goolsby J.A."/>
            <person name="Tidwell J."/>
            <person name="Bellgard S.E."/>
            <person name="Bellgard M.I."/>
        </authorList>
    </citation>
    <scope>NUCLEOTIDE SEQUENCE</scope>
    <source>
        <tissue evidence="2">Shoot tissue taken approximately 20 cm above the soil surface</tissue>
    </source>
</reference>
<name>A0A0A9FH24_ARUDO</name>
<dbReference type="EMBL" id="GBRH01185536">
    <property type="protein sequence ID" value="JAE12360.1"/>
    <property type="molecule type" value="Transcribed_RNA"/>
</dbReference>
<reference evidence="2" key="1">
    <citation type="submission" date="2014-09" db="EMBL/GenBank/DDBJ databases">
        <authorList>
            <person name="Magalhaes I.L.F."/>
            <person name="Oliveira U."/>
            <person name="Santos F.R."/>
            <person name="Vidigal T.H.D.A."/>
            <person name="Brescovit A.D."/>
            <person name="Santos A.J."/>
        </authorList>
    </citation>
    <scope>NUCLEOTIDE SEQUENCE</scope>
    <source>
        <tissue evidence="2">Shoot tissue taken approximately 20 cm above the soil surface</tissue>
    </source>
</reference>
<keyword evidence="1" id="KW-1133">Transmembrane helix</keyword>
<accession>A0A0A9FH24</accession>
<feature type="transmembrane region" description="Helical" evidence="1">
    <location>
        <begin position="95"/>
        <end position="117"/>
    </location>
</feature>
<keyword evidence="1" id="KW-0812">Transmembrane</keyword>
<evidence type="ECO:0000313" key="2">
    <source>
        <dbReference type="EMBL" id="JAE12360.1"/>
    </source>
</evidence>
<proteinExistence type="predicted"/>
<evidence type="ECO:0000256" key="1">
    <source>
        <dbReference type="SAM" id="Phobius"/>
    </source>
</evidence>
<protein>
    <submittedName>
        <fullName evidence="2">Uncharacterized protein</fullName>
    </submittedName>
</protein>
<keyword evidence="1" id="KW-0472">Membrane</keyword>
<sequence length="121" mass="13032">MNTEPGRMNRKCVMAAPCTPTMTSDAFRSRYILASSVSWRGCRTVTRNPAPAAARTSSASFSIARDPFRETITSRGFSSSTALARRLLLLPRWCCLRAGAGAAAAAAAFSSSSIIVWTRPR</sequence>